<keyword evidence="1" id="KW-0812">Transmembrane</keyword>
<evidence type="ECO:0000313" key="2">
    <source>
        <dbReference type="EMBL" id="RBP73970.1"/>
    </source>
</evidence>
<dbReference type="EMBL" id="QNSA01000005">
    <property type="protein sequence ID" value="RBP73970.1"/>
    <property type="molecule type" value="Genomic_DNA"/>
</dbReference>
<protein>
    <submittedName>
        <fullName evidence="3">Uncharacterized protein</fullName>
    </submittedName>
</protein>
<dbReference type="AlphaFoldDB" id="A0A368V356"/>
<accession>A0A368V356</accession>
<evidence type="ECO:0000256" key="1">
    <source>
        <dbReference type="SAM" id="Phobius"/>
    </source>
</evidence>
<proteinExistence type="predicted"/>
<keyword evidence="1" id="KW-0472">Membrane</keyword>
<sequence length="198" mass="21530">MSSPAYFRLMVSVFVVPMAMLSGCASYYTHYAMFPAENSAGETRQVRVNWQSAEYPEWWPGRNQATTMKLETQCSERVWRIADSSHDSAGDCGDGIRACGDPSLDVLAATGSPATGQSSCLTVKTPQGGGRVADVGSRFELLVSCHPARATLMKGGEEVNVDYIRPSAVAYTVYARKVPRGSLNARLPDFDETQCLED</sequence>
<dbReference type="RefSeq" id="WP_023008186.1">
    <property type="nucleotide sequence ID" value="NZ_CAXEXJ010000021.1"/>
</dbReference>
<evidence type="ECO:0000313" key="4">
    <source>
        <dbReference type="Proteomes" id="UP000252795"/>
    </source>
</evidence>
<keyword evidence="1" id="KW-1133">Transmembrane helix</keyword>
<feature type="transmembrane region" description="Helical" evidence="1">
    <location>
        <begin position="6"/>
        <end position="28"/>
    </location>
</feature>
<evidence type="ECO:0000313" key="5">
    <source>
        <dbReference type="Proteomes" id="UP000253065"/>
    </source>
</evidence>
<evidence type="ECO:0000313" key="3">
    <source>
        <dbReference type="EMBL" id="RCW34720.1"/>
    </source>
</evidence>
<reference evidence="3 4" key="1">
    <citation type="submission" date="2018-07" db="EMBL/GenBank/DDBJ databases">
        <title>Freshwater and sediment microbial communities from various areas in North America, analyzing microbe dynamics in response to fracking.</title>
        <authorList>
            <person name="Lamendella R."/>
        </authorList>
    </citation>
    <scope>NUCLEOTIDE SEQUENCE [LARGE SCALE GENOMIC DNA]</scope>
    <source>
        <strain evidence="3 4">114E</strain>
        <strain evidence="2 5">114E_o</strain>
    </source>
</reference>
<comment type="caution">
    <text evidence="3">The sequence shown here is derived from an EMBL/GenBank/DDBJ whole genome shotgun (WGS) entry which is preliminary data.</text>
</comment>
<dbReference type="Proteomes" id="UP000253065">
    <property type="component" value="Unassembled WGS sequence"/>
</dbReference>
<name>A0A368V356_MARNT</name>
<gene>
    <name evidence="3" type="ORF">DET51_10592</name>
    <name evidence="2" type="ORF">DET64_10592</name>
</gene>
<organism evidence="3 4">
    <name type="scientific">Marinobacter nauticus</name>
    <name type="common">Marinobacter hydrocarbonoclasticus</name>
    <name type="synonym">Marinobacter aquaeolei</name>
    <dbReference type="NCBI Taxonomy" id="2743"/>
    <lineage>
        <taxon>Bacteria</taxon>
        <taxon>Pseudomonadati</taxon>
        <taxon>Pseudomonadota</taxon>
        <taxon>Gammaproteobacteria</taxon>
        <taxon>Pseudomonadales</taxon>
        <taxon>Marinobacteraceae</taxon>
        <taxon>Marinobacter</taxon>
    </lineage>
</organism>
<dbReference type="Proteomes" id="UP000252795">
    <property type="component" value="Unassembled WGS sequence"/>
</dbReference>
<keyword evidence="5" id="KW-1185">Reference proteome</keyword>
<dbReference type="EMBL" id="QPJB01000005">
    <property type="protein sequence ID" value="RCW34720.1"/>
    <property type="molecule type" value="Genomic_DNA"/>
</dbReference>